<dbReference type="GO" id="GO:0005516">
    <property type="term" value="F:calmodulin binding"/>
    <property type="evidence" value="ECO:0007669"/>
    <property type="project" value="InterPro"/>
</dbReference>
<dbReference type="PANTHER" id="PTHR21595:SF0">
    <property type="entry name" value="PATRONIN"/>
    <property type="match status" value="1"/>
</dbReference>
<name>A0A3P7LJ74_DIBLA</name>
<dbReference type="OrthoDB" id="2125658at2759"/>
<dbReference type="InterPro" id="IPR038209">
    <property type="entry name" value="CKK_dom_sf"/>
</dbReference>
<dbReference type="PROSITE" id="PS51508">
    <property type="entry name" value="CKK"/>
    <property type="match status" value="1"/>
</dbReference>
<comment type="domain">
    <text evidence="1">The CKK domain binds microtubules.</text>
</comment>
<gene>
    <name evidence="3" type="ORF">DILT_LOCUS9281</name>
</gene>
<sequence>MPVCSSALHRLATGEDSAYSGPGLSVAGLPQPRLYAKPKPKSNRAVIVNAISHCCLAGTVNDSLKKTTLQELAAVDGSHFIVLFRDSRCQYRALYAFDHESEELNLISGNGPRKIMHKMVDKFFKYNSGLKQFTEITSTKHLSTVVDAITIKNSYWARNSSITPATSSVRASLSLSGNS</sequence>
<evidence type="ECO:0000256" key="1">
    <source>
        <dbReference type="PROSITE-ProRule" id="PRU00841"/>
    </source>
</evidence>
<evidence type="ECO:0000313" key="4">
    <source>
        <dbReference type="Proteomes" id="UP000281553"/>
    </source>
</evidence>
<dbReference type="InterPro" id="IPR014797">
    <property type="entry name" value="CKK_CAMSAP"/>
</dbReference>
<dbReference type="EMBL" id="UYRU01056416">
    <property type="protein sequence ID" value="VDN13450.1"/>
    <property type="molecule type" value="Genomic_DNA"/>
</dbReference>
<dbReference type="GO" id="GO:0031122">
    <property type="term" value="P:cytoplasmic microtubule organization"/>
    <property type="evidence" value="ECO:0007669"/>
    <property type="project" value="TreeGrafter"/>
</dbReference>
<dbReference type="SUPFAM" id="SSF50346">
    <property type="entry name" value="PRC-barrel domain"/>
    <property type="match status" value="1"/>
</dbReference>
<accession>A0A3P7LJ74</accession>
<dbReference type="GO" id="GO:0051011">
    <property type="term" value="F:microtubule minus-end binding"/>
    <property type="evidence" value="ECO:0007669"/>
    <property type="project" value="TreeGrafter"/>
</dbReference>
<dbReference type="PANTHER" id="PTHR21595">
    <property type="entry name" value="PATRONIN"/>
    <property type="match status" value="1"/>
</dbReference>
<dbReference type="InterPro" id="IPR011033">
    <property type="entry name" value="PRC_barrel-like_sf"/>
</dbReference>
<organism evidence="3 4">
    <name type="scientific">Dibothriocephalus latus</name>
    <name type="common">Fish tapeworm</name>
    <name type="synonym">Diphyllobothrium latum</name>
    <dbReference type="NCBI Taxonomy" id="60516"/>
    <lineage>
        <taxon>Eukaryota</taxon>
        <taxon>Metazoa</taxon>
        <taxon>Spiralia</taxon>
        <taxon>Lophotrochozoa</taxon>
        <taxon>Platyhelminthes</taxon>
        <taxon>Cestoda</taxon>
        <taxon>Eucestoda</taxon>
        <taxon>Diphyllobothriidea</taxon>
        <taxon>Diphyllobothriidae</taxon>
        <taxon>Dibothriocephalus</taxon>
    </lineage>
</organism>
<dbReference type="Proteomes" id="UP000281553">
    <property type="component" value="Unassembled WGS sequence"/>
</dbReference>
<keyword evidence="1" id="KW-0493">Microtubule</keyword>
<dbReference type="SMART" id="SM01051">
    <property type="entry name" value="CAMSAP_CKK"/>
    <property type="match status" value="1"/>
</dbReference>
<dbReference type="GO" id="GO:0007026">
    <property type="term" value="P:negative regulation of microtubule depolymerization"/>
    <property type="evidence" value="ECO:0007669"/>
    <property type="project" value="TreeGrafter"/>
</dbReference>
<keyword evidence="4" id="KW-1185">Reference proteome</keyword>
<proteinExistence type="inferred from homology"/>
<dbReference type="AlphaFoldDB" id="A0A3P7LJ74"/>
<reference evidence="3 4" key="1">
    <citation type="submission" date="2018-11" db="EMBL/GenBank/DDBJ databases">
        <authorList>
            <consortium name="Pathogen Informatics"/>
        </authorList>
    </citation>
    <scope>NUCLEOTIDE SEQUENCE [LARGE SCALE GENOMIC DNA]</scope>
</reference>
<dbReference type="GO" id="GO:0036449">
    <property type="term" value="C:microtubule minus-end"/>
    <property type="evidence" value="ECO:0007669"/>
    <property type="project" value="TreeGrafter"/>
</dbReference>
<comment type="similarity">
    <text evidence="1">Belongs to the CAMSAP1 family.</text>
</comment>
<protein>
    <recommendedName>
        <fullName evidence="2">CKK domain-containing protein</fullName>
    </recommendedName>
</protein>
<dbReference type="Gene3D" id="3.10.20.360">
    <property type="entry name" value="CKK domain"/>
    <property type="match status" value="1"/>
</dbReference>
<feature type="domain" description="CKK" evidence="2">
    <location>
        <begin position="31"/>
        <end position="166"/>
    </location>
</feature>
<evidence type="ECO:0000313" key="3">
    <source>
        <dbReference type="EMBL" id="VDN13450.1"/>
    </source>
</evidence>
<dbReference type="Pfam" id="PF08683">
    <property type="entry name" value="CAMSAP_CKK"/>
    <property type="match status" value="1"/>
</dbReference>
<evidence type="ECO:0000259" key="2">
    <source>
        <dbReference type="PROSITE" id="PS51508"/>
    </source>
</evidence>
<dbReference type="InterPro" id="IPR032940">
    <property type="entry name" value="CAMSAP"/>
</dbReference>